<feature type="domain" description="Potassium channel" evidence="11">
    <location>
        <begin position="30"/>
        <end position="68"/>
    </location>
</feature>
<dbReference type="SUPFAM" id="SSF81324">
    <property type="entry name" value="Voltage-gated potassium channels"/>
    <property type="match status" value="2"/>
</dbReference>
<evidence type="ECO:0000256" key="2">
    <source>
        <dbReference type="ARBA" id="ARBA00022448"/>
    </source>
</evidence>
<evidence type="ECO:0000313" key="13">
    <source>
        <dbReference type="Proteomes" id="UP000053268"/>
    </source>
</evidence>
<dbReference type="PANTHER" id="PTHR11003">
    <property type="entry name" value="POTASSIUM CHANNEL, SUBFAMILY K"/>
    <property type="match status" value="1"/>
</dbReference>
<feature type="region of interest" description="Disordered" evidence="9">
    <location>
        <begin position="88"/>
        <end position="172"/>
    </location>
</feature>
<evidence type="ECO:0000259" key="11">
    <source>
        <dbReference type="Pfam" id="PF07885"/>
    </source>
</evidence>
<evidence type="ECO:0000256" key="4">
    <source>
        <dbReference type="ARBA" id="ARBA00022989"/>
    </source>
</evidence>
<feature type="region of interest" description="Disordered" evidence="9">
    <location>
        <begin position="445"/>
        <end position="465"/>
    </location>
</feature>
<feature type="compositionally biased region" description="Low complexity" evidence="9">
    <location>
        <begin position="138"/>
        <end position="148"/>
    </location>
</feature>
<evidence type="ECO:0000313" key="12">
    <source>
        <dbReference type="EMBL" id="KPI95917.1"/>
    </source>
</evidence>
<dbReference type="GO" id="GO:0005886">
    <property type="term" value="C:plasma membrane"/>
    <property type="evidence" value="ECO:0007669"/>
    <property type="project" value="TreeGrafter"/>
</dbReference>
<feature type="compositionally biased region" description="Basic and acidic residues" evidence="9">
    <location>
        <begin position="112"/>
        <end position="125"/>
    </location>
</feature>
<dbReference type="Gene3D" id="1.10.287.70">
    <property type="match status" value="2"/>
</dbReference>
<dbReference type="GO" id="GO:0015271">
    <property type="term" value="F:outward rectifier potassium channel activity"/>
    <property type="evidence" value="ECO:0007669"/>
    <property type="project" value="TreeGrafter"/>
</dbReference>
<dbReference type="EMBL" id="KQ459595">
    <property type="protein sequence ID" value="KPI95917.1"/>
    <property type="molecule type" value="Genomic_DNA"/>
</dbReference>
<dbReference type="PRINTS" id="PR01333">
    <property type="entry name" value="2POREKCHANEL"/>
</dbReference>
<evidence type="ECO:0000256" key="7">
    <source>
        <dbReference type="ARBA" id="ARBA00023303"/>
    </source>
</evidence>
<evidence type="ECO:0000256" key="1">
    <source>
        <dbReference type="ARBA" id="ARBA00004141"/>
    </source>
</evidence>
<dbReference type="InterPro" id="IPR013099">
    <property type="entry name" value="K_chnl_dom"/>
</dbReference>
<proteinExistence type="inferred from homology"/>
<dbReference type="Pfam" id="PF07885">
    <property type="entry name" value="Ion_trans_2"/>
    <property type="match status" value="2"/>
</dbReference>
<evidence type="ECO:0000256" key="3">
    <source>
        <dbReference type="ARBA" id="ARBA00022692"/>
    </source>
</evidence>
<dbReference type="GO" id="GO:0030322">
    <property type="term" value="P:stabilization of membrane potential"/>
    <property type="evidence" value="ECO:0007669"/>
    <property type="project" value="TreeGrafter"/>
</dbReference>
<accession>A0A194PRH9</accession>
<dbReference type="Proteomes" id="UP000053268">
    <property type="component" value="Unassembled WGS sequence"/>
</dbReference>
<protein>
    <submittedName>
        <fullName evidence="12">Two pore potassium channel protein sup-9</fullName>
    </submittedName>
</protein>
<keyword evidence="2 8" id="KW-0813">Transport</keyword>
<feature type="region of interest" description="Disordered" evidence="9">
    <location>
        <begin position="214"/>
        <end position="234"/>
    </location>
</feature>
<gene>
    <name evidence="12" type="ORF">RR46_11630</name>
</gene>
<evidence type="ECO:0000256" key="9">
    <source>
        <dbReference type="SAM" id="MobiDB-lite"/>
    </source>
</evidence>
<feature type="transmembrane region" description="Helical" evidence="10">
    <location>
        <begin position="550"/>
        <end position="572"/>
    </location>
</feature>
<keyword evidence="4 10" id="KW-1133">Transmembrane helix</keyword>
<evidence type="ECO:0000256" key="10">
    <source>
        <dbReference type="SAM" id="Phobius"/>
    </source>
</evidence>
<organism evidence="12 13">
    <name type="scientific">Papilio xuthus</name>
    <name type="common">Asian swallowtail butterfly</name>
    <dbReference type="NCBI Taxonomy" id="66420"/>
    <lineage>
        <taxon>Eukaryota</taxon>
        <taxon>Metazoa</taxon>
        <taxon>Ecdysozoa</taxon>
        <taxon>Arthropoda</taxon>
        <taxon>Hexapoda</taxon>
        <taxon>Insecta</taxon>
        <taxon>Pterygota</taxon>
        <taxon>Neoptera</taxon>
        <taxon>Endopterygota</taxon>
        <taxon>Lepidoptera</taxon>
        <taxon>Glossata</taxon>
        <taxon>Ditrysia</taxon>
        <taxon>Papilionoidea</taxon>
        <taxon>Papilionidae</taxon>
        <taxon>Papilioninae</taxon>
        <taxon>Papilio</taxon>
    </lineage>
</organism>
<keyword evidence="6 10" id="KW-0472">Membrane</keyword>
<feature type="compositionally biased region" description="Basic residues" evidence="9">
    <location>
        <begin position="88"/>
        <end position="111"/>
    </location>
</feature>
<evidence type="ECO:0000256" key="8">
    <source>
        <dbReference type="RuleBase" id="RU003857"/>
    </source>
</evidence>
<comment type="subcellular location">
    <subcellularLocation>
        <location evidence="1">Membrane</location>
        <topology evidence="1">Multi-pass membrane protein</topology>
    </subcellularLocation>
</comment>
<keyword evidence="5 8" id="KW-0406">Ion transport</keyword>
<keyword evidence="3 8" id="KW-0812">Transmembrane</keyword>
<dbReference type="PANTHER" id="PTHR11003:SF334">
    <property type="entry name" value="FI03418P"/>
    <property type="match status" value="1"/>
</dbReference>
<dbReference type="STRING" id="66420.A0A194PRH9"/>
<dbReference type="AlphaFoldDB" id="A0A194PRH9"/>
<feature type="transmembrane region" description="Helical" evidence="10">
    <location>
        <begin position="490"/>
        <end position="510"/>
    </location>
</feature>
<name>A0A194PRH9_PAPXU</name>
<evidence type="ECO:0000256" key="6">
    <source>
        <dbReference type="ARBA" id="ARBA00023136"/>
    </source>
</evidence>
<comment type="similarity">
    <text evidence="8">Belongs to the two pore domain potassium channel (TC 1.A.1.8) family.</text>
</comment>
<feature type="transmembrane region" description="Helical" evidence="10">
    <location>
        <begin position="516"/>
        <end position="538"/>
    </location>
</feature>
<dbReference type="InterPro" id="IPR003280">
    <property type="entry name" value="2pore_dom_K_chnl"/>
</dbReference>
<feature type="transmembrane region" description="Helical" evidence="10">
    <location>
        <begin position="47"/>
        <end position="69"/>
    </location>
</feature>
<dbReference type="GO" id="GO:0022841">
    <property type="term" value="F:potassium ion leak channel activity"/>
    <property type="evidence" value="ECO:0007669"/>
    <property type="project" value="TreeGrafter"/>
</dbReference>
<evidence type="ECO:0000256" key="5">
    <source>
        <dbReference type="ARBA" id="ARBA00023065"/>
    </source>
</evidence>
<keyword evidence="13" id="KW-1185">Reference proteome</keyword>
<reference evidence="12 13" key="1">
    <citation type="journal article" date="2015" name="Nat. Commun.">
        <title>Outbred genome sequencing and CRISPR/Cas9 gene editing in butterflies.</title>
        <authorList>
            <person name="Li X."/>
            <person name="Fan D."/>
            <person name="Zhang W."/>
            <person name="Liu G."/>
            <person name="Zhang L."/>
            <person name="Zhao L."/>
            <person name="Fang X."/>
            <person name="Chen L."/>
            <person name="Dong Y."/>
            <person name="Chen Y."/>
            <person name="Ding Y."/>
            <person name="Zhao R."/>
            <person name="Feng M."/>
            <person name="Zhu Y."/>
            <person name="Feng Y."/>
            <person name="Jiang X."/>
            <person name="Zhu D."/>
            <person name="Xiang H."/>
            <person name="Feng X."/>
            <person name="Li S."/>
            <person name="Wang J."/>
            <person name="Zhang G."/>
            <person name="Kronforst M.R."/>
            <person name="Wang W."/>
        </authorList>
    </citation>
    <scope>NUCLEOTIDE SEQUENCE [LARGE SCALE GENOMIC DNA]</scope>
    <source>
        <strain evidence="12">Ya'a_city_454_Px</strain>
        <tissue evidence="12">Whole body</tissue>
    </source>
</reference>
<keyword evidence="7 8" id="KW-0407">Ion channel</keyword>
<sequence length="603" mass="71001">MPYATRLFATAAMPPLPWILRTSDLIWSLCGYGHIAPKTQTGKVVTIFYAILGIPLMLLCLSNIGDVMASSFRFLYWRVCCYVCTRPPKRSHRHHHPSTRRSMRASRRRRPVERAHSDTDFRYRDSGYSSGRTKRVRPPAATLPPRTRSQPPLQRPQGRDVEAGERSPALYDRYNRDMYQEEDEDFPKISLPLQDLQAALKDLEDHQFKLNSKTELRSKSLPRPAKAKPEFGARRDFDDRRYDIEDNDVYEMHDLHDVDYENFKERKALEKERRRERDDYSYRDRGYDPEDDDYEVERPRVRRTGYDRRMDRGRSEYYERDIEDYEIERRRDRRARSAAYDGDRRWGGERYREDRWRGEDRWEDHRTFDERRPAPRRLRRLYTVDDSGRPRNGYYAVFHPPYTESFCRLHYVIVTKGIMRLVSVHTNFNEMKIVVDTSYTIDMSPSPERDDWSDELPPVRRRPPSAWGSRQSDLYAGPVSTIPREEIKPVPIWLCVLLVASYIVAGTFLFKRWEGWAYLDAAYFCFITLTTIGFGDFVPAQGREGESADAVHSIALCSLYLLFGIALLAMSFNLVQEEVRAHVAAVATRLGIIKPRDPPDHDY</sequence>
<feature type="domain" description="Potassium channel" evidence="11">
    <location>
        <begin position="498"/>
        <end position="579"/>
    </location>
</feature>